<dbReference type="Proteomes" id="UP001163321">
    <property type="component" value="Chromosome 12"/>
</dbReference>
<proteinExistence type="predicted"/>
<sequence>MAASAFSKTASMGYESSTRDKKTAATESKHKHNYTNKVSPKPGTPTPADLKEGKEVSDPSAKDERSDVRDNAVIAASDIDDDNGSITPASDSSG</sequence>
<evidence type="ECO:0000313" key="2">
    <source>
        <dbReference type="Proteomes" id="UP001163321"/>
    </source>
</evidence>
<protein>
    <submittedName>
        <fullName evidence="1">Uncharacterized protein</fullName>
    </submittedName>
</protein>
<accession>A0ACC0WI15</accession>
<comment type="caution">
    <text evidence="1">The sequence shown here is derived from an EMBL/GenBank/DDBJ whole genome shotgun (WGS) entry which is preliminary data.</text>
</comment>
<keyword evidence="2" id="KW-1185">Reference proteome</keyword>
<gene>
    <name evidence="1" type="ORF">PsorP6_011249</name>
</gene>
<reference evidence="1 2" key="1">
    <citation type="journal article" date="2022" name="bioRxiv">
        <title>The genome of the oomycete Peronosclerospora sorghi, a cosmopolitan pathogen of maize and sorghum, is inflated with dispersed pseudogenes.</title>
        <authorList>
            <person name="Fletcher K."/>
            <person name="Martin F."/>
            <person name="Isakeit T."/>
            <person name="Cavanaugh K."/>
            <person name="Magill C."/>
            <person name="Michelmore R."/>
        </authorList>
    </citation>
    <scope>NUCLEOTIDE SEQUENCE [LARGE SCALE GENOMIC DNA]</scope>
    <source>
        <strain evidence="1">P6</strain>
    </source>
</reference>
<dbReference type="EMBL" id="CM047591">
    <property type="protein sequence ID" value="KAI9918397.1"/>
    <property type="molecule type" value="Genomic_DNA"/>
</dbReference>
<name>A0ACC0WI15_9STRA</name>
<organism evidence="1 2">
    <name type="scientific">Peronosclerospora sorghi</name>
    <dbReference type="NCBI Taxonomy" id="230839"/>
    <lineage>
        <taxon>Eukaryota</taxon>
        <taxon>Sar</taxon>
        <taxon>Stramenopiles</taxon>
        <taxon>Oomycota</taxon>
        <taxon>Peronosporomycetes</taxon>
        <taxon>Peronosporales</taxon>
        <taxon>Peronosporaceae</taxon>
        <taxon>Peronosclerospora</taxon>
    </lineage>
</organism>
<evidence type="ECO:0000313" key="1">
    <source>
        <dbReference type="EMBL" id="KAI9918397.1"/>
    </source>
</evidence>